<dbReference type="AlphaFoldDB" id="A0A3E1NZ10"/>
<comment type="caution">
    <text evidence="1">The sequence shown here is derived from an EMBL/GenBank/DDBJ whole genome shotgun (WGS) entry which is preliminary data.</text>
</comment>
<name>A0A3E1NZ10_9BACT</name>
<accession>A0A3E1NZ10</accession>
<evidence type="ECO:0000313" key="2">
    <source>
        <dbReference type="Proteomes" id="UP000261174"/>
    </source>
</evidence>
<dbReference type="EMBL" id="QTJV01000007">
    <property type="protein sequence ID" value="RFM33159.1"/>
    <property type="molecule type" value="Genomic_DNA"/>
</dbReference>
<sequence length="92" mass="10877">MNNEKFGETGNFENFTPGGRYAYLFHEILKAKALMVMIDDSSSTAYRLLKKARQALDKPPTYKLTLAEFCTYYRDQRPEWLAYRFWKYRGGS</sequence>
<keyword evidence="2" id="KW-1185">Reference proteome</keyword>
<dbReference type="RefSeq" id="WP_116855010.1">
    <property type="nucleotide sequence ID" value="NZ_QTJV01000007.1"/>
</dbReference>
<organism evidence="1 2">
    <name type="scientific">Chitinophaga silvisoli</name>
    <dbReference type="NCBI Taxonomy" id="2291814"/>
    <lineage>
        <taxon>Bacteria</taxon>
        <taxon>Pseudomonadati</taxon>
        <taxon>Bacteroidota</taxon>
        <taxon>Chitinophagia</taxon>
        <taxon>Chitinophagales</taxon>
        <taxon>Chitinophagaceae</taxon>
        <taxon>Chitinophaga</taxon>
    </lineage>
</organism>
<proteinExistence type="predicted"/>
<gene>
    <name evidence="1" type="ORF">DXN04_19200</name>
</gene>
<reference evidence="1 2" key="1">
    <citation type="submission" date="2018-08" db="EMBL/GenBank/DDBJ databases">
        <title>Chitinophaga sp. K20C18050901, a novel bacterium isolated from forest soil.</title>
        <authorList>
            <person name="Wang C."/>
        </authorList>
    </citation>
    <scope>NUCLEOTIDE SEQUENCE [LARGE SCALE GENOMIC DNA]</scope>
    <source>
        <strain evidence="1 2">K20C18050901</strain>
    </source>
</reference>
<evidence type="ECO:0000313" key="1">
    <source>
        <dbReference type="EMBL" id="RFM33159.1"/>
    </source>
</evidence>
<dbReference type="OrthoDB" id="676089at2"/>
<dbReference type="Proteomes" id="UP000261174">
    <property type="component" value="Unassembled WGS sequence"/>
</dbReference>
<protein>
    <submittedName>
        <fullName evidence="1">Uncharacterized protein</fullName>
    </submittedName>
</protein>